<dbReference type="InterPro" id="IPR051678">
    <property type="entry name" value="AGP_Transferase"/>
</dbReference>
<dbReference type="PANTHER" id="PTHR21310:SF37">
    <property type="entry name" value="AMINOGLYCOSIDE PHOSPHOTRANSFERASE DOMAIN-CONTAINING PROTEIN"/>
    <property type="match status" value="1"/>
</dbReference>
<reference evidence="1" key="1">
    <citation type="submission" date="2022-11" db="EMBL/GenBank/DDBJ databases">
        <authorList>
            <person name="Petersen C."/>
        </authorList>
    </citation>
    <scope>NUCLEOTIDE SEQUENCE</scope>
    <source>
        <strain evidence="1">IBT 21917</strain>
    </source>
</reference>
<evidence type="ECO:0000313" key="1">
    <source>
        <dbReference type="EMBL" id="KAJ5183285.1"/>
    </source>
</evidence>
<dbReference type="AlphaFoldDB" id="A0A9W9IUI9"/>
<comment type="caution">
    <text evidence="1">The sequence shown here is derived from an EMBL/GenBank/DDBJ whole genome shotgun (WGS) entry which is preliminary data.</text>
</comment>
<dbReference type="OrthoDB" id="3645574at2759"/>
<dbReference type="InterPro" id="IPR011009">
    <property type="entry name" value="Kinase-like_dom_sf"/>
</dbReference>
<protein>
    <recommendedName>
        <fullName evidence="3">Aminoglycoside phosphotransferase domain-containing protein</fullName>
    </recommendedName>
</protein>
<proteinExistence type="predicted"/>
<keyword evidence="2" id="KW-1185">Reference proteome</keyword>
<evidence type="ECO:0000313" key="2">
    <source>
        <dbReference type="Proteomes" id="UP001146351"/>
    </source>
</evidence>
<reference evidence="1" key="2">
    <citation type="journal article" date="2023" name="IMA Fungus">
        <title>Comparative genomic study of the Penicillium genus elucidates a diverse pangenome and 15 lateral gene transfer events.</title>
        <authorList>
            <person name="Petersen C."/>
            <person name="Sorensen T."/>
            <person name="Nielsen M.R."/>
            <person name="Sondergaard T.E."/>
            <person name="Sorensen J.L."/>
            <person name="Fitzpatrick D.A."/>
            <person name="Frisvad J.C."/>
            <person name="Nielsen K.L."/>
        </authorList>
    </citation>
    <scope>NUCLEOTIDE SEQUENCE</scope>
    <source>
        <strain evidence="1">IBT 21917</strain>
    </source>
</reference>
<sequence>MPKTLRLLREEITYSKAQREEVNILHRLQYYDRQREFFTSLSDNRNWIKAVIAHHLALPSTDLCQVADVEDWLHGSFNVCVPVSINDWGSRTQSGTRVLLRLPLPHRLGEEFRPGNSDEKIRCEAGTYAWLQENCPDIPIPRLYGFATSDGQTFTHIDELPYLSRWFQYFRRLLLSCLGYPLPSSYVSHHPRNLKHKCDALATGYLLVELVESTTGKMLSSTWLERYHNPRYRHTLFRDLSRILLSLMRVPLPLIGSFVIDKDGYIQLINRPLSLEIQDLENDYIPTDMARCHTYSTVESYIVDLLRLHSSRLRHQENAINNMSDYIYQASALTAMQATFPSFFTRELSRGPFTFTLTDLHQSNIFVDEDWHITSLVDLEWACSRPVEMIRTPTWLTNKVVDEIADEAVDYDTVRSEFIGIMANEERLLDLASKEKGQSTASLSAIMDRSWRSGTFWFSLALASPTGLFSVFYKQIQPRFIEYCPDHDAFQETMPWYWSKDFVRVGAAKQRDRIDYDTRLQAAFGVLDEAD</sequence>
<gene>
    <name evidence="1" type="ORF">N7492_000901</name>
</gene>
<organism evidence="1 2">
    <name type="scientific">Penicillium capsulatum</name>
    <dbReference type="NCBI Taxonomy" id="69766"/>
    <lineage>
        <taxon>Eukaryota</taxon>
        <taxon>Fungi</taxon>
        <taxon>Dikarya</taxon>
        <taxon>Ascomycota</taxon>
        <taxon>Pezizomycotina</taxon>
        <taxon>Eurotiomycetes</taxon>
        <taxon>Eurotiomycetidae</taxon>
        <taxon>Eurotiales</taxon>
        <taxon>Aspergillaceae</taxon>
        <taxon>Penicillium</taxon>
    </lineage>
</organism>
<dbReference type="Proteomes" id="UP001146351">
    <property type="component" value="Unassembled WGS sequence"/>
</dbReference>
<dbReference type="EMBL" id="JAPQKO010000001">
    <property type="protein sequence ID" value="KAJ5183285.1"/>
    <property type="molecule type" value="Genomic_DNA"/>
</dbReference>
<name>A0A9W9IUI9_9EURO</name>
<accession>A0A9W9IUI9</accession>
<dbReference type="SUPFAM" id="SSF56112">
    <property type="entry name" value="Protein kinase-like (PK-like)"/>
    <property type="match status" value="1"/>
</dbReference>
<dbReference type="PANTHER" id="PTHR21310">
    <property type="entry name" value="AMINOGLYCOSIDE PHOSPHOTRANSFERASE-RELATED-RELATED"/>
    <property type="match status" value="1"/>
</dbReference>
<evidence type="ECO:0008006" key="3">
    <source>
        <dbReference type="Google" id="ProtNLM"/>
    </source>
</evidence>